<dbReference type="InterPro" id="IPR036787">
    <property type="entry name" value="T_IF-3_N_sf"/>
</dbReference>
<keyword evidence="2 7" id="KW-0396">Initiation factor</keyword>
<dbReference type="GO" id="GO:0043022">
    <property type="term" value="F:ribosome binding"/>
    <property type="evidence" value="ECO:0007669"/>
    <property type="project" value="TreeGrafter"/>
</dbReference>
<dbReference type="Gene3D" id="3.30.110.10">
    <property type="entry name" value="Translation initiation factor 3 (IF-3), C-terminal domain"/>
    <property type="match status" value="1"/>
</dbReference>
<dbReference type="InterPro" id="IPR019815">
    <property type="entry name" value="Translation_initiation_fac_3_C"/>
</dbReference>
<dbReference type="InterPro" id="IPR001288">
    <property type="entry name" value="Translation_initiation_fac_3"/>
</dbReference>
<dbReference type="GO" id="GO:0003743">
    <property type="term" value="F:translation initiation factor activity"/>
    <property type="evidence" value="ECO:0007669"/>
    <property type="project" value="UniProtKB-UniRule"/>
</dbReference>
<proteinExistence type="inferred from homology"/>
<evidence type="ECO:0000256" key="4">
    <source>
        <dbReference type="NCBIfam" id="TIGR00168"/>
    </source>
</evidence>
<evidence type="ECO:0000259" key="6">
    <source>
        <dbReference type="Pfam" id="PF05198"/>
    </source>
</evidence>
<comment type="similarity">
    <text evidence="1">Belongs to the IF-3 family.</text>
</comment>
<comment type="caution">
    <text evidence="7">The sequence shown here is derived from an EMBL/GenBank/DDBJ whole genome shotgun (WGS) entry which is preliminary data.</text>
</comment>
<dbReference type="SUPFAM" id="SSF54364">
    <property type="entry name" value="Translation initiation factor IF3, N-terminal domain"/>
    <property type="match status" value="1"/>
</dbReference>
<feature type="domain" description="Translation initiation factor 3 N-terminal" evidence="6">
    <location>
        <begin position="24"/>
        <end position="91"/>
    </location>
</feature>
<dbReference type="EMBL" id="JAGQLJ010000013">
    <property type="protein sequence ID" value="MCA9380782.1"/>
    <property type="molecule type" value="Genomic_DNA"/>
</dbReference>
<dbReference type="GO" id="GO:0005737">
    <property type="term" value="C:cytoplasm"/>
    <property type="evidence" value="ECO:0007669"/>
    <property type="project" value="UniProtKB-ARBA"/>
</dbReference>
<dbReference type="Proteomes" id="UP000775877">
    <property type="component" value="Unassembled WGS sequence"/>
</dbReference>
<feature type="domain" description="Translation initiation factor 3 C-terminal" evidence="5">
    <location>
        <begin position="96"/>
        <end position="177"/>
    </location>
</feature>
<evidence type="ECO:0000313" key="7">
    <source>
        <dbReference type="EMBL" id="MCA9380782.1"/>
    </source>
</evidence>
<dbReference type="InterPro" id="IPR019814">
    <property type="entry name" value="Translation_initiation_fac_3_N"/>
</dbReference>
<dbReference type="Gene3D" id="3.10.20.80">
    <property type="entry name" value="Translation initiation factor 3 (IF-3), N-terminal domain"/>
    <property type="match status" value="1"/>
</dbReference>
<organism evidence="7 8">
    <name type="scientific">Candidatus Dojkabacteria bacterium</name>
    <dbReference type="NCBI Taxonomy" id="2099670"/>
    <lineage>
        <taxon>Bacteria</taxon>
        <taxon>Candidatus Dojkabacteria</taxon>
    </lineage>
</organism>
<dbReference type="Pfam" id="PF05198">
    <property type="entry name" value="IF3_N"/>
    <property type="match status" value="1"/>
</dbReference>
<dbReference type="Pfam" id="PF00707">
    <property type="entry name" value="IF3_C"/>
    <property type="match status" value="1"/>
</dbReference>
<evidence type="ECO:0000256" key="2">
    <source>
        <dbReference type="ARBA" id="ARBA00022540"/>
    </source>
</evidence>
<accession>A0A955I8V5</accession>
<gene>
    <name evidence="7" type="primary">infC</name>
    <name evidence="7" type="ORF">KC678_00770</name>
</gene>
<evidence type="ECO:0000259" key="5">
    <source>
        <dbReference type="Pfam" id="PF00707"/>
    </source>
</evidence>
<dbReference type="GO" id="GO:0032790">
    <property type="term" value="P:ribosome disassembly"/>
    <property type="evidence" value="ECO:0007669"/>
    <property type="project" value="TreeGrafter"/>
</dbReference>
<dbReference type="SUPFAM" id="SSF55200">
    <property type="entry name" value="Translation initiation factor IF3, C-terminal domain"/>
    <property type="match status" value="1"/>
</dbReference>
<dbReference type="InterPro" id="IPR036788">
    <property type="entry name" value="T_IF-3_C_sf"/>
</dbReference>
<keyword evidence="3" id="KW-0648">Protein biosynthesis</keyword>
<dbReference type="NCBIfam" id="TIGR00168">
    <property type="entry name" value="infC"/>
    <property type="match status" value="1"/>
</dbReference>
<dbReference type="AlphaFoldDB" id="A0A955I8V5"/>
<dbReference type="PANTHER" id="PTHR10938">
    <property type="entry name" value="TRANSLATION INITIATION FACTOR IF-3"/>
    <property type="match status" value="1"/>
</dbReference>
<evidence type="ECO:0000256" key="3">
    <source>
        <dbReference type="ARBA" id="ARBA00022917"/>
    </source>
</evidence>
<evidence type="ECO:0000256" key="1">
    <source>
        <dbReference type="ARBA" id="ARBA00005439"/>
    </source>
</evidence>
<sequence length="194" mass="22882">MNSKIKKSRGYSKKSDNLDKYERNDRIRAPKIIVIDQTGENIGIISRDEALEKARNAELDLVVIAKNQDIPVAKIVDWSKFKYLQKKKQKNQTKSVEIKEWWFKPKIEDHDILNKLRFIKKYLKKGGKVKVTVKYIRRAQYDDMRDTLNKVIELSSDFSEPASEINREGRNLSIFLKYKKSTDKKNEEKQSENT</sequence>
<dbReference type="PANTHER" id="PTHR10938:SF0">
    <property type="entry name" value="TRANSLATION INITIATION FACTOR IF-3, MITOCHONDRIAL"/>
    <property type="match status" value="1"/>
</dbReference>
<evidence type="ECO:0000313" key="8">
    <source>
        <dbReference type="Proteomes" id="UP000775877"/>
    </source>
</evidence>
<reference evidence="7" key="1">
    <citation type="submission" date="2020-04" db="EMBL/GenBank/DDBJ databases">
        <authorList>
            <person name="Zhang T."/>
        </authorList>
    </citation>
    <scope>NUCLEOTIDE SEQUENCE</scope>
    <source>
        <strain evidence="7">HKST-UBA13</strain>
    </source>
</reference>
<name>A0A955I8V5_9BACT</name>
<protein>
    <recommendedName>
        <fullName evidence="4">Translation initiation factor IF-3</fullName>
    </recommendedName>
</protein>
<reference evidence="7" key="2">
    <citation type="journal article" date="2021" name="Microbiome">
        <title>Successional dynamics and alternative stable states in a saline activated sludge microbial community over 9 years.</title>
        <authorList>
            <person name="Wang Y."/>
            <person name="Ye J."/>
            <person name="Ju F."/>
            <person name="Liu L."/>
            <person name="Boyd J.A."/>
            <person name="Deng Y."/>
            <person name="Parks D.H."/>
            <person name="Jiang X."/>
            <person name="Yin X."/>
            <person name="Woodcroft B.J."/>
            <person name="Tyson G.W."/>
            <person name="Hugenholtz P."/>
            <person name="Polz M.F."/>
            <person name="Zhang T."/>
        </authorList>
    </citation>
    <scope>NUCLEOTIDE SEQUENCE</scope>
    <source>
        <strain evidence="7">HKST-UBA13</strain>
    </source>
</reference>